<sequence>MLLICYLSVAFWKNTENPTLLKFLNFQFSASDLEDKKTEYNRYNNELNTISKHYAEMSKIEQKIAKWKGAFKNDKKTKLVNQFWEVQDIARMVKEKSKAEPVPLKNTHKRLFSEIGDDLPSSHIMSVMEKYHAKSTTSKYDLVHSFILDLTPCSQIEKEVETEFWVELIAD</sequence>
<comment type="caution">
    <text evidence="1">The sequence shown here is derived from an EMBL/GenBank/DDBJ whole genome shotgun (WGS) entry which is preliminary data.</text>
</comment>
<keyword evidence="2" id="KW-1185">Reference proteome</keyword>
<accession>A0ACA9RQL2</accession>
<gene>
    <name evidence="1" type="ORF">RPERSI_LOCUS21874</name>
</gene>
<organism evidence="1 2">
    <name type="scientific">Racocetra persica</name>
    <dbReference type="NCBI Taxonomy" id="160502"/>
    <lineage>
        <taxon>Eukaryota</taxon>
        <taxon>Fungi</taxon>
        <taxon>Fungi incertae sedis</taxon>
        <taxon>Mucoromycota</taxon>
        <taxon>Glomeromycotina</taxon>
        <taxon>Glomeromycetes</taxon>
        <taxon>Diversisporales</taxon>
        <taxon>Gigasporaceae</taxon>
        <taxon>Racocetra</taxon>
    </lineage>
</organism>
<evidence type="ECO:0000313" key="2">
    <source>
        <dbReference type="Proteomes" id="UP000789920"/>
    </source>
</evidence>
<name>A0ACA9RQL2_9GLOM</name>
<protein>
    <submittedName>
        <fullName evidence="1">27500_t:CDS:1</fullName>
    </submittedName>
</protein>
<reference evidence="1" key="1">
    <citation type="submission" date="2021-06" db="EMBL/GenBank/DDBJ databases">
        <authorList>
            <person name="Kallberg Y."/>
            <person name="Tangrot J."/>
            <person name="Rosling A."/>
        </authorList>
    </citation>
    <scope>NUCLEOTIDE SEQUENCE</scope>
    <source>
        <strain evidence="1">MA461A</strain>
    </source>
</reference>
<dbReference type="Proteomes" id="UP000789920">
    <property type="component" value="Unassembled WGS sequence"/>
</dbReference>
<feature type="non-terminal residue" evidence="1">
    <location>
        <position position="1"/>
    </location>
</feature>
<evidence type="ECO:0000313" key="1">
    <source>
        <dbReference type="EMBL" id="CAG8805184.1"/>
    </source>
</evidence>
<proteinExistence type="predicted"/>
<dbReference type="EMBL" id="CAJVQC010065128">
    <property type="protein sequence ID" value="CAG8805184.1"/>
    <property type="molecule type" value="Genomic_DNA"/>
</dbReference>